<gene>
    <name evidence="1" type="ORF">OKJ48_24995</name>
</gene>
<evidence type="ECO:0000313" key="1">
    <source>
        <dbReference type="EMBL" id="MEB3963475.1"/>
    </source>
</evidence>
<name>A0ABU6CFJ2_9ACTN</name>
<comment type="caution">
    <text evidence="1">The sequence shown here is derived from an EMBL/GenBank/DDBJ whole genome shotgun (WGS) entry which is preliminary data.</text>
</comment>
<dbReference type="RefSeq" id="WP_324771214.1">
    <property type="nucleotide sequence ID" value="NZ_BAAATS010000051.1"/>
</dbReference>
<protein>
    <submittedName>
        <fullName evidence="1">Uncharacterized protein</fullName>
    </submittedName>
</protein>
<evidence type="ECO:0000313" key="2">
    <source>
        <dbReference type="Proteomes" id="UP001352223"/>
    </source>
</evidence>
<reference evidence="1 2" key="1">
    <citation type="submission" date="2022-10" db="EMBL/GenBank/DDBJ databases">
        <authorList>
            <person name="Xie J."/>
            <person name="Shen N."/>
        </authorList>
    </citation>
    <scope>NUCLEOTIDE SEQUENCE [LARGE SCALE GENOMIC DNA]</scope>
    <source>
        <strain evidence="1 2">DSM 41681</strain>
    </source>
</reference>
<dbReference type="Proteomes" id="UP001352223">
    <property type="component" value="Unassembled WGS sequence"/>
</dbReference>
<keyword evidence="2" id="KW-1185">Reference proteome</keyword>
<dbReference type="EMBL" id="JAOZYB010000244">
    <property type="protein sequence ID" value="MEB3963475.1"/>
    <property type="molecule type" value="Genomic_DNA"/>
</dbReference>
<organism evidence="1 2">
    <name type="scientific">Streptomyces kunmingensis</name>
    <dbReference type="NCBI Taxonomy" id="68225"/>
    <lineage>
        <taxon>Bacteria</taxon>
        <taxon>Bacillati</taxon>
        <taxon>Actinomycetota</taxon>
        <taxon>Actinomycetes</taxon>
        <taxon>Kitasatosporales</taxon>
        <taxon>Streptomycetaceae</taxon>
        <taxon>Streptomyces</taxon>
    </lineage>
</organism>
<accession>A0ABU6CFJ2</accession>
<proteinExistence type="predicted"/>
<sequence length="166" mass="17975">MSKLCFHRRRDYHCDGETCRYASELEPGDKLGVLDGALMVVLDAHPAESEEGWMSVLLDGSLDGPTLIAHDSILPVRPAGGLRPDELPALDPNIEVRVKVEVTEEVIYEAHLTLTVPASATVDDAALLAHLGEHWSNYEHVIEGGTGTVNDQMLTGARIVRQGVTA</sequence>